<reference evidence="2 3" key="1">
    <citation type="submission" date="2016-11" db="EMBL/GenBank/DDBJ databases">
        <authorList>
            <person name="Jaros S."/>
            <person name="Januszkiewicz K."/>
            <person name="Wedrychowicz H."/>
        </authorList>
    </citation>
    <scope>NUCLEOTIDE SEQUENCE [LARGE SCALE GENOMIC DNA]</scope>
    <source>
        <strain evidence="2">NVI 5450</strain>
    </source>
</reference>
<dbReference type="InterPro" id="IPR025474">
    <property type="entry name" value="DUF4325"/>
</dbReference>
<sequence>MLAVDLREYDQVTVDLTGYNRYGRSFLDEGFGALIRKSGFIKAELDKKLIYKHDHLTSVITIIDERIREAEADRLARL</sequence>
<evidence type="ECO:0000259" key="1">
    <source>
        <dbReference type="Pfam" id="PF14213"/>
    </source>
</evidence>
<evidence type="ECO:0000313" key="2">
    <source>
        <dbReference type="EMBL" id="SGY96110.1"/>
    </source>
</evidence>
<protein>
    <recommendedName>
        <fullName evidence="1">DUF4325 domain-containing protein</fullName>
    </recommendedName>
</protein>
<accession>A0A1K9ZGJ1</accession>
<dbReference type="EMBL" id="FPLD01000051">
    <property type="protein sequence ID" value="SGY96110.1"/>
    <property type="molecule type" value="Genomic_DNA"/>
</dbReference>
<dbReference type="Pfam" id="PF14213">
    <property type="entry name" value="DUF4325"/>
    <property type="match status" value="1"/>
</dbReference>
<organism evidence="2 3">
    <name type="scientific">Moritella viscosa</name>
    <dbReference type="NCBI Taxonomy" id="80854"/>
    <lineage>
        <taxon>Bacteria</taxon>
        <taxon>Pseudomonadati</taxon>
        <taxon>Pseudomonadota</taxon>
        <taxon>Gammaproteobacteria</taxon>
        <taxon>Alteromonadales</taxon>
        <taxon>Moritellaceae</taxon>
        <taxon>Moritella</taxon>
    </lineage>
</organism>
<name>A0A1K9ZGJ1_9GAMM</name>
<dbReference type="Proteomes" id="UP000183794">
    <property type="component" value="Unassembled WGS sequence"/>
</dbReference>
<feature type="domain" description="DUF4325" evidence="1">
    <location>
        <begin position="7"/>
        <end position="53"/>
    </location>
</feature>
<dbReference type="AlphaFoldDB" id="A0A1K9ZGJ1"/>
<gene>
    <name evidence="2" type="ORF">NVI5450_1812</name>
</gene>
<evidence type="ECO:0000313" key="3">
    <source>
        <dbReference type="Proteomes" id="UP000183794"/>
    </source>
</evidence>
<proteinExistence type="predicted"/>